<reference evidence="1 2" key="1">
    <citation type="submission" date="2020-11" db="EMBL/GenBank/DDBJ databases">
        <title>Enhanced detection system for hospital associated transmission using whole genome sequencing surveillance.</title>
        <authorList>
            <person name="Harrison L.H."/>
            <person name="Van Tyne D."/>
            <person name="Marsh J.W."/>
            <person name="Griffith M.P."/>
            <person name="Snyder D.J."/>
            <person name="Cooper V.S."/>
            <person name="Mustapha M."/>
        </authorList>
    </citation>
    <scope>NUCLEOTIDE SEQUENCE [LARGE SCALE GENOMIC DNA]</scope>
    <source>
        <strain evidence="1 2">SER00230</strain>
    </source>
</reference>
<dbReference type="RefSeq" id="WP_197663849.1">
    <property type="nucleotide sequence ID" value="NZ_JADULK010000004.1"/>
</dbReference>
<protein>
    <submittedName>
        <fullName evidence="1">Tail fiber assembly protein</fullName>
    </submittedName>
</protein>
<name>A0ABS0MD15_SERRU</name>
<organism evidence="1 2">
    <name type="scientific">Serratia rubidaea</name>
    <name type="common">Serratia marinorubra</name>
    <dbReference type="NCBI Taxonomy" id="61652"/>
    <lineage>
        <taxon>Bacteria</taxon>
        <taxon>Pseudomonadati</taxon>
        <taxon>Pseudomonadota</taxon>
        <taxon>Gammaproteobacteria</taxon>
        <taxon>Enterobacterales</taxon>
        <taxon>Yersiniaceae</taxon>
        <taxon>Serratia</taxon>
    </lineage>
</organism>
<dbReference type="PANTHER" id="PTHR34413">
    <property type="entry name" value="PROPHAGE TAIL FIBER ASSEMBLY PROTEIN HOMOLOG TFAE-RELATED-RELATED"/>
    <property type="match status" value="1"/>
</dbReference>
<dbReference type="EMBL" id="JADULK010000004">
    <property type="protein sequence ID" value="MBH1930146.1"/>
    <property type="molecule type" value="Genomic_DNA"/>
</dbReference>
<gene>
    <name evidence="1" type="ORF">I5U13_10825</name>
</gene>
<evidence type="ECO:0000313" key="1">
    <source>
        <dbReference type="EMBL" id="MBH1930146.1"/>
    </source>
</evidence>
<dbReference type="InterPro" id="IPR003458">
    <property type="entry name" value="Phage_T4_Gp38_tail_assem"/>
</dbReference>
<dbReference type="Pfam" id="PF02413">
    <property type="entry name" value="Caudo_TAP"/>
    <property type="match status" value="1"/>
</dbReference>
<dbReference type="PANTHER" id="PTHR34413:SF2">
    <property type="entry name" value="PROPHAGE TAIL FIBER ASSEMBLY PROTEIN HOMOLOG TFAE-RELATED"/>
    <property type="match status" value="1"/>
</dbReference>
<dbReference type="Proteomes" id="UP000624159">
    <property type="component" value="Unassembled WGS sequence"/>
</dbReference>
<accession>A0ABS0MD15</accession>
<proteinExistence type="predicted"/>
<comment type="caution">
    <text evidence="1">The sequence shown here is derived from an EMBL/GenBank/DDBJ whole genome shotgun (WGS) entry which is preliminary data.</text>
</comment>
<dbReference type="InterPro" id="IPR051220">
    <property type="entry name" value="TFA_Chaperone"/>
</dbReference>
<evidence type="ECO:0000313" key="2">
    <source>
        <dbReference type="Proteomes" id="UP000624159"/>
    </source>
</evidence>
<keyword evidence="2" id="KW-1185">Reference proteome</keyword>
<sequence>MYIFSAATCSFYPLEMKDDYISAGSWPDDGVNVEDNIFKIYAGQPPEGKQRGASPDGLPCWIDIPPLTAEQLRAKAARQQSSRLDAAGKIIAPLQDADDLGIATADELEKLKRWKIYRVQLSRLNPEDAQNIRWPLAPEA</sequence>